<evidence type="ECO:0000313" key="3">
    <source>
        <dbReference type="Proteomes" id="UP001165085"/>
    </source>
</evidence>
<organism evidence="2 3">
    <name type="scientific">Triparma strigata</name>
    <dbReference type="NCBI Taxonomy" id="1606541"/>
    <lineage>
        <taxon>Eukaryota</taxon>
        <taxon>Sar</taxon>
        <taxon>Stramenopiles</taxon>
        <taxon>Ochrophyta</taxon>
        <taxon>Bolidophyceae</taxon>
        <taxon>Parmales</taxon>
        <taxon>Triparmaceae</taxon>
        <taxon>Triparma</taxon>
    </lineage>
</organism>
<comment type="caution">
    <text evidence="2">The sequence shown here is derived from an EMBL/GenBank/DDBJ whole genome shotgun (WGS) entry which is preliminary data.</text>
</comment>
<dbReference type="Proteomes" id="UP001165085">
    <property type="component" value="Unassembled WGS sequence"/>
</dbReference>
<feature type="region of interest" description="Disordered" evidence="1">
    <location>
        <begin position="1"/>
        <end position="23"/>
    </location>
</feature>
<evidence type="ECO:0000256" key="1">
    <source>
        <dbReference type="SAM" id="MobiDB-lite"/>
    </source>
</evidence>
<keyword evidence="3" id="KW-1185">Reference proteome</keyword>
<evidence type="ECO:0000313" key="2">
    <source>
        <dbReference type="EMBL" id="GMH54301.1"/>
    </source>
</evidence>
<proteinExistence type="predicted"/>
<accession>A0A9W6ZLA7</accession>
<reference evidence="3" key="1">
    <citation type="journal article" date="2023" name="Commun. Biol.">
        <title>Genome analysis of Parmales, the sister group of diatoms, reveals the evolutionary specialization of diatoms from phago-mixotrophs to photoautotrophs.</title>
        <authorList>
            <person name="Ban H."/>
            <person name="Sato S."/>
            <person name="Yoshikawa S."/>
            <person name="Yamada K."/>
            <person name="Nakamura Y."/>
            <person name="Ichinomiya M."/>
            <person name="Sato N."/>
            <person name="Blanc-Mathieu R."/>
            <person name="Endo H."/>
            <person name="Kuwata A."/>
            <person name="Ogata H."/>
        </authorList>
    </citation>
    <scope>NUCLEOTIDE SEQUENCE [LARGE SCALE GENOMIC DNA]</scope>
    <source>
        <strain evidence="3">NIES 3701</strain>
    </source>
</reference>
<protein>
    <submittedName>
        <fullName evidence="2">Uncharacterized protein</fullName>
    </submittedName>
</protein>
<dbReference type="EMBL" id="BRXY01000026">
    <property type="protein sequence ID" value="GMH54301.1"/>
    <property type="molecule type" value="Genomic_DNA"/>
</dbReference>
<gene>
    <name evidence="2" type="ORF">TrST_g10518</name>
</gene>
<dbReference type="OrthoDB" id="46533at2759"/>
<sequence length="120" mass="13459">MREGKDSGDDEEASLSIIRSNSESDVESSFRDTMLKSAREFIDEIKVSFSQLLIHFLSEGLLFSLAATIPPISASLLKLQFLFNRNPSAYHREKVGDKLVDPPKLSDAKIPSFLQESIRN</sequence>
<name>A0A9W6ZLA7_9STRA</name>
<dbReference type="AlphaFoldDB" id="A0A9W6ZLA7"/>